<dbReference type="InterPro" id="IPR037069">
    <property type="entry name" value="AcylCoA_DH/ox_N_sf"/>
</dbReference>
<feature type="domain" description="Acyl-CoA dehydrogenase/oxidase N-terminal" evidence="13">
    <location>
        <begin position="12"/>
        <end position="121"/>
    </location>
</feature>
<feature type="domain" description="Acyl-CoA dehydrogenase/oxidase C-terminal" evidence="11">
    <location>
        <begin position="231"/>
        <end position="378"/>
    </location>
</feature>
<keyword evidence="15" id="KW-1185">Reference proteome</keyword>
<dbReference type="Gene3D" id="1.20.140.10">
    <property type="entry name" value="Butyryl-CoA Dehydrogenase, subunit A, domain 3"/>
    <property type="match status" value="1"/>
</dbReference>
<dbReference type="FunFam" id="1.20.140.10:FF:000001">
    <property type="entry name" value="Acyl-CoA dehydrogenase"/>
    <property type="match status" value="1"/>
</dbReference>
<evidence type="ECO:0000256" key="1">
    <source>
        <dbReference type="ARBA" id="ARBA00001974"/>
    </source>
</evidence>
<dbReference type="PANTHER" id="PTHR48083:SF20">
    <property type="entry name" value="LONG-CHAIN SPECIFIC ACYL-COA DEHYDROGENASE, MITOCHONDRIAL"/>
    <property type="match status" value="1"/>
</dbReference>
<evidence type="ECO:0000256" key="2">
    <source>
        <dbReference type="ARBA" id="ARBA00005102"/>
    </source>
</evidence>
<dbReference type="STRING" id="1560345.AWL63_19800"/>
<comment type="similarity">
    <text evidence="3 10">Belongs to the acyl-CoA dehydrogenase family.</text>
</comment>
<keyword evidence="4 10" id="KW-0285">Flavoprotein</keyword>
<evidence type="ECO:0000256" key="4">
    <source>
        <dbReference type="ARBA" id="ARBA00022630"/>
    </source>
</evidence>
<feature type="domain" description="Acyl-CoA oxidase/dehydrogenase middle" evidence="12">
    <location>
        <begin position="125"/>
        <end position="219"/>
    </location>
</feature>
<evidence type="ECO:0000256" key="5">
    <source>
        <dbReference type="ARBA" id="ARBA00022827"/>
    </source>
</evidence>
<dbReference type="PROSITE" id="PS00072">
    <property type="entry name" value="ACYL_COA_DH_1"/>
    <property type="match status" value="1"/>
</dbReference>
<reference evidence="14 15" key="1">
    <citation type="submission" date="2016-01" db="EMBL/GenBank/DDBJ databases">
        <title>Complete genome and mega plasmid sequence of Sphingomonas panacis DCY99 elicits systemic resistance in rice to Xanthomonas oryzae.</title>
        <authorList>
            <person name="Kim Y.J."/>
            <person name="Yang D.C."/>
            <person name="Sing P."/>
        </authorList>
    </citation>
    <scope>NUCLEOTIDE SEQUENCE [LARGE SCALE GENOMIC DNA]</scope>
    <source>
        <strain evidence="14 15">DCY99</strain>
    </source>
</reference>
<dbReference type="InterPro" id="IPR050741">
    <property type="entry name" value="Acyl-CoA_dehydrogenase"/>
</dbReference>
<dbReference type="InterPro" id="IPR006091">
    <property type="entry name" value="Acyl-CoA_Oxase/DH_mid-dom"/>
</dbReference>
<dbReference type="InterPro" id="IPR036250">
    <property type="entry name" value="AcylCo_DH-like_C"/>
</dbReference>
<sequence length="379" mass="42197">MLDTRKRTGFDESHEQYRETVRKFIAREVEPYLDTWEADEITSKAFWRAAGNAGLLCTSMPEEYGGAGLDVSYDLIFQEELFYVNAPVGVSLQSLITAPYLLRYGSDELKARYLPGMVSGEIISALGMTEPGGGSDVKSLRTTARRDGDHYVVNGSKLYISNGLLCDLVFLAVRTGEEGAKGVSLLLVEADSPGFERGRNLDKIGLKGADTSELFFNDVRVPVSNLLGEEGQGFRYMMSELGQERLGLSIAAQAQAQRAFDEAVRFVKERKAFGTPVFQFQNTRFTLADMSARLQAGWAYLDWARLQLLQGTLTSEEAAASKLWHSETLWHIVDAALQLHGGAGYMNEYPIARLWRDARIHRIHGGTSEIMKEVISRKI</sequence>
<dbReference type="GO" id="GO:0005737">
    <property type="term" value="C:cytoplasm"/>
    <property type="evidence" value="ECO:0007669"/>
    <property type="project" value="TreeGrafter"/>
</dbReference>
<dbReference type="Gene3D" id="1.10.540.10">
    <property type="entry name" value="Acyl-CoA dehydrogenase/oxidase, N-terminal domain"/>
    <property type="match status" value="1"/>
</dbReference>
<dbReference type="Pfam" id="PF02771">
    <property type="entry name" value="Acyl-CoA_dh_N"/>
    <property type="match status" value="1"/>
</dbReference>
<evidence type="ECO:0000256" key="6">
    <source>
        <dbReference type="ARBA" id="ARBA00023002"/>
    </source>
</evidence>
<dbReference type="InterPro" id="IPR009075">
    <property type="entry name" value="AcylCo_DH/oxidase_C"/>
</dbReference>
<dbReference type="Gene3D" id="2.40.110.10">
    <property type="entry name" value="Butyryl-CoA Dehydrogenase, subunit A, domain 2"/>
    <property type="match status" value="1"/>
</dbReference>
<dbReference type="Pfam" id="PF00441">
    <property type="entry name" value="Acyl-CoA_dh_1"/>
    <property type="match status" value="1"/>
</dbReference>
<dbReference type="PANTHER" id="PTHR48083">
    <property type="entry name" value="MEDIUM-CHAIN SPECIFIC ACYL-COA DEHYDROGENASE, MITOCHONDRIAL-RELATED"/>
    <property type="match status" value="1"/>
</dbReference>
<evidence type="ECO:0000256" key="7">
    <source>
        <dbReference type="ARBA" id="ARBA00037085"/>
    </source>
</evidence>
<protein>
    <recommendedName>
        <fullName evidence="8">Acyl-[acyl-carrier-protein] dehydrogenase MbtN</fullName>
    </recommendedName>
    <alternativeName>
        <fullName evidence="9">Mycobactin synthase protein N</fullName>
    </alternativeName>
</protein>
<keyword evidence="5 10" id="KW-0274">FAD</keyword>
<dbReference type="RefSeq" id="WP_069206391.1">
    <property type="nucleotide sequence ID" value="NZ_CP014168.1"/>
</dbReference>
<dbReference type="Proteomes" id="UP000094256">
    <property type="component" value="Chromosome"/>
</dbReference>
<evidence type="ECO:0000256" key="8">
    <source>
        <dbReference type="ARBA" id="ARBA00040394"/>
    </source>
</evidence>
<dbReference type="GO" id="GO:0033539">
    <property type="term" value="P:fatty acid beta-oxidation using acyl-CoA dehydrogenase"/>
    <property type="evidence" value="ECO:0007669"/>
    <property type="project" value="TreeGrafter"/>
</dbReference>
<evidence type="ECO:0000256" key="9">
    <source>
        <dbReference type="ARBA" id="ARBA00042660"/>
    </source>
</evidence>
<dbReference type="InterPro" id="IPR009100">
    <property type="entry name" value="AcylCoA_DH/oxidase_NM_dom_sf"/>
</dbReference>
<dbReference type="GO" id="GO:0050660">
    <property type="term" value="F:flavin adenine dinucleotide binding"/>
    <property type="evidence" value="ECO:0007669"/>
    <property type="project" value="InterPro"/>
</dbReference>
<organism evidence="14 15">
    <name type="scientific">Sphingomonas panacis</name>
    <dbReference type="NCBI Taxonomy" id="1560345"/>
    <lineage>
        <taxon>Bacteria</taxon>
        <taxon>Pseudomonadati</taxon>
        <taxon>Pseudomonadota</taxon>
        <taxon>Alphaproteobacteria</taxon>
        <taxon>Sphingomonadales</taxon>
        <taxon>Sphingomonadaceae</taxon>
        <taxon>Sphingomonas</taxon>
    </lineage>
</organism>
<comment type="pathway">
    <text evidence="2">Siderophore biosynthesis; mycobactin biosynthesis.</text>
</comment>
<evidence type="ECO:0000259" key="13">
    <source>
        <dbReference type="Pfam" id="PF02771"/>
    </source>
</evidence>
<proteinExistence type="inferred from homology"/>
<comment type="function">
    <text evidence="7">Catalyzes the dehydrogenation at the alpha-beta position of ACP-bound acyl chains. This results in the introduction of a double bond in the lipidic chain, which is further transferred to the epsilon-amino group of lysine residue in the mycobactin core by MbtK.</text>
</comment>
<dbReference type="InterPro" id="IPR013786">
    <property type="entry name" value="AcylCoA_DH/ox_N"/>
</dbReference>
<dbReference type="PROSITE" id="PS00073">
    <property type="entry name" value="ACYL_COA_DH_2"/>
    <property type="match status" value="1"/>
</dbReference>
<comment type="cofactor">
    <cofactor evidence="1 10">
        <name>FAD</name>
        <dbReference type="ChEBI" id="CHEBI:57692"/>
    </cofactor>
</comment>
<dbReference type="InterPro" id="IPR046373">
    <property type="entry name" value="Acyl-CoA_Oxase/DH_mid-dom_sf"/>
</dbReference>
<dbReference type="SUPFAM" id="SSF47203">
    <property type="entry name" value="Acyl-CoA dehydrogenase C-terminal domain-like"/>
    <property type="match status" value="1"/>
</dbReference>
<accession>A0A1B3ZEL9</accession>
<evidence type="ECO:0000256" key="10">
    <source>
        <dbReference type="RuleBase" id="RU362125"/>
    </source>
</evidence>
<evidence type="ECO:0000313" key="15">
    <source>
        <dbReference type="Proteomes" id="UP000094256"/>
    </source>
</evidence>
<dbReference type="KEGG" id="span:AWL63_19800"/>
<dbReference type="InterPro" id="IPR006089">
    <property type="entry name" value="Acyl-CoA_DH_CS"/>
</dbReference>
<evidence type="ECO:0000259" key="12">
    <source>
        <dbReference type="Pfam" id="PF02770"/>
    </source>
</evidence>
<evidence type="ECO:0000256" key="3">
    <source>
        <dbReference type="ARBA" id="ARBA00009347"/>
    </source>
</evidence>
<keyword evidence="6 10" id="KW-0560">Oxidoreductase</keyword>
<dbReference type="FunFam" id="2.40.110.10:FF:000002">
    <property type="entry name" value="Acyl-CoA dehydrogenase fadE12"/>
    <property type="match status" value="1"/>
</dbReference>
<name>A0A1B3ZEL9_9SPHN</name>
<dbReference type="GO" id="GO:0003995">
    <property type="term" value="F:acyl-CoA dehydrogenase activity"/>
    <property type="evidence" value="ECO:0007669"/>
    <property type="project" value="InterPro"/>
</dbReference>
<dbReference type="AlphaFoldDB" id="A0A1B3ZEL9"/>
<dbReference type="EMBL" id="CP014168">
    <property type="protein sequence ID" value="AOH85864.1"/>
    <property type="molecule type" value="Genomic_DNA"/>
</dbReference>
<dbReference type="OrthoDB" id="9780544at2"/>
<evidence type="ECO:0000259" key="11">
    <source>
        <dbReference type="Pfam" id="PF00441"/>
    </source>
</evidence>
<gene>
    <name evidence="14" type="ORF">AWL63_19800</name>
</gene>
<dbReference type="SUPFAM" id="SSF56645">
    <property type="entry name" value="Acyl-CoA dehydrogenase NM domain-like"/>
    <property type="match status" value="1"/>
</dbReference>
<evidence type="ECO:0000313" key="14">
    <source>
        <dbReference type="EMBL" id="AOH85864.1"/>
    </source>
</evidence>
<dbReference type="Pfam" id="PF02770">
    <property type="entry name" value="Acyl-CoA_dh_M"/>
    <property type="match status" value="1"/>
</dbReference>